<keyword evidence="5" id="KW-0272">Extracellular matrix</keyword>
<evidence type="ECO:0000256" key="13">
    <source>
        <dbReference type="PROSITE-ProRule" id="PRU00076"/>
    </source>
</evidence>
<dbReference type="SUPFAM" id="SSF57196">
    <property type="entry name" value="EGF/Laminin"/>
    <property type="match status" value="3"/>
</dbReference>
<dbReference type="SMART" id="SM00539">
    <property type="entry name" value="NIDO"/>
    <property type="match status" value="1"/>
</dbReference>
<dbReference type="PROSITE" id="PS51233">
    <property type="entry name" value="VWFD"/>
    <property type="match status" value="1"/>
</dbReference>
<keyword evidence="8" id="KW-0677">Repeat</keyword>
<dbReference type="PROSITE" id="PS01186">
    <property type="entry name" value="EGF_2"/>
    <property type="match status" value="12"/>
</dbReference>
<dbReference type="RefSeq" id="XP_022295781.1">
    <property type="nucleotide sequence ID" value="XM_022440073.1"/>
</dbReference>
<evidence type="ECO:0000259" key="17">
    <source>
        <dbReference type="PROSITE" id="PS50026"/>
    </source>
</evidence>
<evidence type="ECO:0000256" key="4">
    <source>
        <dbReference type="ARBA" id="ARBA00022525"/>
    </source>
</evidence>
<dbReference type="SUPFAM" id="SSF49313">
    <property type="entry name" value="Cadherin-like"/>
    <property type="match status" value="1"/>
</dbReference>
<dbReference type="SMART" id="SM00181">
    <property type="entry name" value="EGF"/>
    <property type="match status" value="23"/>
</dbReference>
<evidence type="ECO:0000313" key="20">
    <source>
        <dbReference type="RefSeq" id="XP_022295781.1"/>
    </source>
</evidence>
<dbReference type="FunFam" id="2.20.100.10:FF:000001">
    <property type="entry name" value="semaphorin-5A isoform X1"/>
    <property type="match status" value="1"/>
</dbReference>
<dbReference type="InterPro" id="IPR026823">
    <property type="entry name" value="cEGF"/>
</dbReference>
<dbReference type="Gene3D" id="2.10.25.10">
    <property type="entry name" value="Laminin"/>
    <property type="match status" value="22"/>
</dbReference>
<feature type="domain" description="EGF-like" evidence="17">
    <location>
        <begin position="1585"/>
        <end position="1625"/>
    </location>
</feature>
<evidence type="ECO:0000256" key="6">
    <source>
        <dbReference type="ARBA" id="ARBA00022536"/>
    </source>
</evidence>
<dbReference type="InterPro" id="IPR018097">
    <property type="entry name" value="EGF_Ca-bd_CS"/>
</dbReference>
<feature type="domain" description="EGF-like" evidence="17">
    <location>
        <begin position="1840"/>
        <end position="1879"/>
    </location>
</feature>
<dbReference type="OrthoDB" id="6287223at2759"/>
<dbReference type="Pfam" id="PF07645">
    <property type="entry name" value="EGF_CA"/>
    <property type="match status" value="13"/>
</dbReference>
<dbReference type="PROSITE" id="PS00010">
    <property type="entry name" value="ASX_HYDROXYL"/>
    <property type="match status" value="14"/>
</dbReference>
<evidence type="ECO:0000256" key="9">
    <source>
        <dbReference type="ARBA" id="ARBA00022837"/>
    </source>
</evidence>
<keyword evidence="10 15" id="KW-0472">Membrane</keyword>
<dbReference type="InterPro" id="IPR036383">
    <property type="entry name" value="TSP1_rpt_sf"/>
</dbReference>
<keyword evidence="15" id="KW-1133">Transmembrane helix</keyword>
<feature type="domain" description="EGF-like" evidence="17">
    <location>
        <begin position="1756"/>
        <end position="1796"/>
    </location>
</feature>
<dbReference type="Pfam" id="PF00090">
    <property type="entry name" value="TSP_1"/>
    <property type="match status" value="2"/>
</dbReference>
<feature type="disulfide bond" evidence="13">
    <location>
        <begin position="1630"/>
        <end position="1640"/>
    </location>
</feature>
<dbReference type="InterPro" id="IPR015919">
    <property type="entry name" value="Cadherin-like_sf"/>
</dbReference>
<dbReference type="PROSITE" id="PS50026">
    <property type="entry name" value="EGF_3"/>
    <property type="match status" value="14"/>
</dbReference>
<dbReference type="CDD" id="cd00054">
    <property type="entry name" value="EGF_CA"/>
    <property type="match status" value="11"/>
</dbReference>
<dbReference type="GeneID" id="111105715"/>
<dbReference type="PROSITE" id="PS50092">
    <property type="entry name" value="TSP1"/>
    <property type="match status" value="2"/>
</dbReference>
<dbReference type="SUPFAM" id="SSF82895">
    <property type="entry name" value="TSP-1 type 1 repeat"/>
    <property type="match status" value="2"/>
</dbReference>
<dbReference type="FunFam" id="2.10.25.10:FF:000005">
    <property type="entry name" value="Fibrillin 2"/>
    <property type="match status" value="1"/>
</dbReference>
<evidence type="ECO:0000256" key="1">
    <source>
        <dbReference type="ARBA" id="ARBA00004370"/>
    </source>
</evidence>
<evidence type="ECO:0000256" key="10">
    <source>
        <dbReference type="ARBA" id="ARBA00023136"/>
    </source>
</evidence>
<evidence type="ECO:0000259" key="18">
    <source>
        <dbReference type="PROSITE" id="PS51233"/>
    </source>
</evidence>
<feature type="domain" description="EGF-like" evidence="17">
    <location>
        <begin position="2138"/>
        <end position="2177"/>
    </location>
</feature>
<keyword evidence="11 13" id="KW-1015">Disulfide bond</keyword>
<dbReference type="PROSITE" id="PS00022">
    <property type="entry name" value="EGF_1"/>
    <property type="match status" value="2"/>
</dbReference>
<feature type="domain" description="VWFD" evidence="18">
    <location>
        <begin position="1034"/>
        <end position="1232"/>
    </location>
</feature>
<dbReference type="PANTHER" id="PTHR24050">
    <property type="entry name" value="PA14 DOMAIN-CONTAINING PROTEIN"/>
    <property type="match status" value="1"/>
</dbReference>
<keyword evidence="19" id="KW-1185">Reference proteome</keyword>
<dbReference type="Pfam" id="PF06119">
    <property type="entry name" value="NIDO"/>
    <property type="match status" value="1"/>
</dbReference>
<accession>A0A8B8AXC9</accession>
<comment type="caution">
    <text evidence="13">Lacks conserved residue(s) required for the propagation of feature annotation.</text>
</comment>
<dbReference type="Gene3D" id="2.20.100.10">
    <property type="entry name" value="Thrombospondin type-1 (TSP1) repeat"/>
    <property type="match status" value="2"/>
</dbReference>
<evidence type="ECO:0000256" key="7">
    <source>
        <dbReference type="ARBA" id="ARBA00022729"/>
    </source>
</evidence>
<keyword evidence="4" id="KW-0964">Secreted</keyword>
<feature type="region of interest" description="Disordered" evidence="14">
    <location>
        <begin position="2555"/>
        <end position="2685"/>
    </location>
</feature>
<dbReference type="Proteomes" id="UP000694844">
    <property type="component" value="Chromosome 8"/>
</dbReference>
<dbReference type="GO" id="GO:0007160">
    <property type="term" value="P:cell-matrix adhesion"/>
    <property type="evidence" value="ECO:0007669"/>
    <property type="project" value="InterPro"/>
</dbReference>
<evidence type="ECO:0000313" key="19">
    <source>
        <dbReference type="Proteomes" id="UP000694844"/>
    </source>
</evidence>
<dbReference type="InterPro" id="IPR000742">
    <property type="entry name" value="EGF"/>
</dbReference>
<keyword evidence="9" id="KW-0106">Calcium</keyword>
<evidence type="ECO:0000256" key="11">
    <source>
        <dbReference type="ARBA" id="ARBA00023157"/>
    </source>
</evidence>
<gene>
    <name evidence="20" type="primary">LOC111105715</name>
</gene>
<dbReference type="KEGG" id="cvn:111105715"/>
<feature type="domain" description="EGF-like" evidence="17">
    <location>
        <begin position="2221"/>
        <end position="2261"/>
    </location>
</feature>
<feature type="disulfide bond" evidence="13">
    <location>
        <begin position="402"/>
        <end position="411"/>
    </location>
</feature>
<dbReference type="InterPro" id="IPR052235">
    <property type="entry name" value="Nephronectin_domain"/>
</dbReference>
<feature type="transmembrane region" description="Helical" evidence="15">
    <location>
        <begin position="2523"/>
        <end position="2547"/>
    </location>
</feature>
<dbReference type="InterPro" id="IPR009030">
    <property type="entry name" value="Growth_fac_rcpt_cys_sf"/>
</dbReference>
<comment type="similarity">
    <text evidence="3">Belongs to the fibulin family.</text>
</comment>
<organism evidence="19 20">
    <name type="scientific">Crassostrea virginica</name>
    <name type="common">Eastern oyster</name>
    <dbReference type="NCBI Taxonomy" id="6565"/>
    <lineage>
        <taxon>Eukaryota</taxon>
        <taxon>Metazoa</taxon>
        <taxon>Spiralia</taxon>
        <taxon>Lophotrochozoa</taxon>
        <taxon>Mollusca</taxon>
        <taxon>Bivalvia</taxon>
        <taxon>Autobranchia</taxon>
        <taxon>Pteriomorphia</taxon>
        <taxon>Ostreida</taxon>
        <taxon>Ostreoidea</taxon>
        <taxon>Ostreidae</taxon>
        <taxon>Crassostrea</taxon>
    </lineage>
</organism>
<feature type="region of interest" description="Disordered" evidence="14">
    <location>
        <begin position="2493"/>
        <end position="2514"/>
    </location>
</feature>
<feature type="domain" description="EGF-like" evidence="17">
    <location>
        <begin position="1626"/>
        <end position="1661"/>
    </location>
</feature>
<feature type="compositionally biased region" description="Basic and acidic residues" evidence="14">
    <location>
        <begin position="2562"/>
        <end position="2641"/>
    </location>
</feature>
<dbReference type="InterPro" id="IPR000884">
    <property type="entry name" value="TSP1_rpt"/>
</dbReference>
<dbReference type="Pfam" id="PF00008">
    <property type="entry name" value="EGF"/>
    <property type="match status" value="1"/>
</dbReference>
<feature type="domain" description="EGF-like" evidence="17">
    <location>
        <begin position="2092"/>
        <end position="2137"/>
    </location>
</feature>
<feature type="compositionally biased region" description="Acidic residues" evidence="14">
    <location>
        <begin position="2668"/>
        <end position="2685"/>
    </location>
</feature>
<dbReference type="InterPro" id="IPR000152">
    <property type="entry name" value="EGF-type_Asp/Asn_hydroxyl_site"/>
</dbReference>
<dbReference type="SMART" id="SM00179">
    <property type="entry name" value="EGF_CA"/>
    <property type="match status" value="18"/>
</dbReference>
<dbReference type="InterPro" id="IPR049883">
    <property type="entry name" value="NOTCH1_EGF-like"/>
</dbReference>
<feature type="domain" description="EGF-like" evidence="17">
    <location>
        <begin position="376"/>
        <end position="412"/>
    </location>
</feature>
<dbReference type="SMART" id="SM00216">
    <property type="entry name" value="VWD"/>
    <property type="match status" value="1"/>
</dbReference>
<feature type="region of interest" description="Disordered" evidence="14">
    <location>
        <begin position="66"/>
        <end position="345"/>
    </location>
</feature>
<keyword evidence="15" id="KW-0812">Transmembrane</keyword>
<dbReference type="PANTHER" id="PTHR24050:SF27">
    <property type="entry name" value="FIBRILLIN-1"/>
    <property type="match status" value="1"/>
</dbReference>
<protein>
    <submittedName>
        <fullName evidence="20">Uncharacterized protein LOC111105715</fullName>
    </submittedName>
</protein>
<feature type="disulfide bond" evidence="13">
    <location>
        <begin position="1844"/>
        <end position="1854"/>
    </location>
</feature>
<comment type="subcellular location">
    <subcellularLocation>
        <location evidence="1">Membrane</location>
    </subcellularLocation>
    <subcellularLocation>
        <location evidence="2">Secreted</location>
        <location evidence="2">Extracellular space</location>
        <location evidence="2">Extracellular matrix</location>
    </subcellularLocation>
</comment>
<evidence type="ECO:0000256" key="5">
    <source>
        <dbReference type="ARBA" id="ARBA00022530"/>
    </source>
</evidence>
<dbReference type="InterPro" id="IPR001846">
    <property type="entry name" value="VWF_type-D"/>
</dbReference>
<feature type="domain" description="EGF-like" evidence="17">
    <location>
        <begin position="1880"/>
        <end position="1923"/>
    </location>
</feature>
<dbReference type="PROSITE" id="PS01187">
    <property type="entry name" value="EGF_CA"/>
    <property type="match status" value="6"/>
</dbReference>
<feature type="domain" description="EGF-like" evidence="17">
    <location>
        <begin position="1797"/>
        <end position="1837"/>
    </location>
</feature>
<feature type="domain" description="EGF-like" evidence="17">
    <location>
        <begin position="2010"/>
        <end position="2050"/>
    </location>
</feature>
<keyword evidence="12" id="KW-0325">Glycoprotein</keyword>
<feature type="domain" description="EGF-like" evidence="17">
    <location>
        <begin position="573"/>
        <end position="614"/>
    </location>
</feature>
<dbReference type="InterPro" id="IPR024730">
    <property type="entry name" value="MSP1_EGF_1"/>
</dbReference>
<feature type="disulfide bond" evidence="13">
    <location>
        <begin position="2142"/>
        <end position="2152"/>
    </location>
</feature>
<evidence type="ECO:0000256" key="2">
    <source>
        <dbReference type="ARBA" id="ARBA00004498"/>
    </source>
</evidence>
<evidence type="ECO:0000256" key="12">
    <source>
        <dbReference type="ARBA" id="ARBA00023180"/>
    </source>
</evidence>
<evidence type="ECO:0000256" key="16">
    <source>
        <dbReference type="SAM" id="SignalP"/>
    </source>
</evidence>
<sequence>MKLLHPPSKMKRAYFHISCLLFISALQFKYVQPNTTQTTDGSTLASTVTNNALNVTNIATTIAPSVTDNTSTSASNVTNDTSTPASNVTNDTSTPASNVTNDTSTPASNVTNDTSTPASNVTNDTSTSASNVTDNASTPASKVTNDTSTPASNVTNDTSTPASKVTNDTSTPASNVTNDTSTPVSNVTDNASTPVSNVTDNASTPASNVTNDTSTPASNVTDNASTPVSNVTDNASTPASNVTNDTSTPASNVTDNASTPASNVTNDTSTPASKVTNDTSTPASNVTDTASTPASNVTDNASTPASNVTNDTSTPASKVTNDTSTPASNVTDTASTPASNVTDNVTNKVTDYANVTKPVTVVPTQPPPTTTPSPTTQSPCLNVKCQNGGKCVVVDGKPRCQCNANYTGDSCQYAVAFYTQWSAWGTCDSSCGDGLQKRTRNCTDVTGADRGQDCGVDVEEQKACVGLPKCVVTSNPCEADAGNPCVSDGVSHTCRLQAGGQFKCSCKDGFINDKAGKYCIDENECNRANNDCNDVNKKTLKVGVASCRNTVGSYDCVCASGFTYNETTRACTDVDECINSNTHNCDIPTRATCTNTPGSFTCRCKSGFSGNGTTGTCKENRLLSFAGHTKLGSSAQYSPYFTPNYALKVGNYLYPSFYFTRGGLLLFTTVTYTTVSTGVRRDFTNPTSFSLDASFQEKAAFAPWWSNMITGTDADSGIYYKEFSADNSTDNIEIQAQKSDFTKNYAGASISSPKYMIVITWNKMEQSKEPRVNSETVTFQVVMITDYVNTYAKVIYNDREMTWDVLRNSVKNYPVRIGLLKQNETAEEYPQSYLNLISSPEDQDKIERIDDVTPTSLTGDVKWPRKGFFYYKISGSGGASASSHPGLVCSTFLTNKKNELKNSSFSVKKADVSKCPPSANQLTDSLEPLTTAGIPSSMTCYAKRSALSSTATDERTPRCCYDNANKGLITDPSIAKGFNIYMFRKPTSKIQNDADTNYGVCCDEANRFAAKEDLCSQYTTVLPVCSSKDFVASGAGGALGDPHLTTLDGLSFTFNGHGEFILLKATNVQVQGRFSPQRNAAGVKSATFISGIAGQQSSPSSDKVEFRLNAGATDAEILKNGVVQNVDLSSGSVDWSQVTVKKTTDNKNISTWKMIFSEGLTAGVQLTNGMFQLVIDAGGSYRGNLEGLLGNFDGNTTNDFKAPNGDILAADSVEKDIYTYGKKWQNTNGNTLFTYGGSPNNTDWNSHIDTAYTPVFFNANLTVMFPDSSKRSTAISLCNSGKSTDTDPVKRKECYFDFKVTENAALASSTSDTKAALAETQSALANFPPEIKNGNVTIEVSVGGNFSLVLIAEDQNEGDSISFFLNDDAPSGLSISNETKTLTWTGVPDSNSMSIKVTVSDGKAKSLWIPKIKLCKCKNGATCGFNVESSEPFFIVPCTCLVGYDGTYCENDMDGCASGPCFPGVDCKDVLARDLKTTPAGFTCGSCPSHLEGNGITCSDKDECVVNKPPPCQQKCTNIANGYVCSCSAGYTLGADLSSCVDNNECLLKTDKCNKDTTTCTNTVGAYTCECKKGYIRDSDYACADINECSTNPCPANSRCQNTVGSYTCTCNFGYQLNTETKQCEDKDECAGSNNCQQKCVDGVGTYTCACNTGYKLNTTDLISCLPETECTAQQRATCDGGSGRASCAVSNGDVFCSCPSGFALNSTNYCIDINECTAGSDICVKSKSDCVNSAGGYKCQCKKGYSARGDFLCEDIDECKTGNNCTSPATCTNTEGGYTCVCPSGYTKSGQYGCTDINECASSATHSCDKEHGTCHNTPGGYTCSCNKGFTGTGFICADLNECSTGNNCSQTCSNTIGSYTCSCISGYKLDADKFKCSDVNECADSAANGCYSNAYCTNTPGGYTCSCPKDYRLKGDGKTCESIYKCADNHGCSHTCGRVKGVDTCSCPSGMELDNTNKTCVDTNECASSSTNNCKLENNVVCVDTNGSYVCNCVNSSYVKSQDSVCVDADECILKMATCPANSQCFNTDPGYECRCLSGYQKQGSLCNDINECSGANDCHPTLATCNNSPGGYSCACKTGYSGDGRTCSDIDECSLNTHDCDSRSERRTCTNTPGSFTCGCQSGYQLAPNKKTCNDVDECAGSHGCAQKCKNTPGGFECECQAGYKLAPDQKNCVVEAECSTAKKATCLNQQCAKVNGTETCQCPTGFTLHSNGTSCIDINECLSSPCYPTNSSCENLNGGYNCSCINGFILGPNNVCKDRNGGLSLWSNWGKCSKACGTGTRSRSRTCDNPTREGFGADCSGPRSESQDCNKQLCPPNEVEKTYGIILQFNGLPVSYFTVRVQGEFRTTVASGINNYCNTDNANLRKCCSSNSTYVPNTSTPKAYTEVGKIAIANGYPRDNAGVTQVMIVVKSDKSNALCSASKKRKKRGISLGGSEIAIPQAILADIMADPTISSSVVSKIVTTVKQESNVTLTVSAAPSVLVKNDSNELSPLSTAPTVQPTTASNTNPVTKKEGTAGWVAAVAVIFSLIGIVVILLLVFIFLSKKNMIPGLPGAGKGGKDKEKDEEIKLEEGGKSSGSEDVKEEEKTEEKGDDKSEEKEEEKGDDKSKEKEEGEGTSEGKEEEKAEEKEEEKPEEKEKEEEEEKTEEKKDEEKTEEAAKSTVEEEEGENKEENEEDKTED</sequence>
<feature type="chain" id="PRO_5034281348" evidence="16">
    <location>
        <begin position="34"/>
        <end position="2685"/>
    </location>
</feature>
<dbReference type="SUPFAM" id="SSF57184">
    <property type="entry name" value="Growth factor receptor domain"/>
    <property type="match status" value="7"/>
</dbReference>
<feature type="domain" description="EGF-like" evidence="17">
    <location>
        <begin position="1713"/>
        <end position="1755"/>
    </location>
</feature>
<evidence type="ECO:0000256" key="15">
    <source>
        <dbReference type="SAM" id="Phobius"/>
    </source>
</evidence>
<dbReference type="InterPro" id="IPR001881">
    <property type="entry name" value="EGF-like_Ca-bd_dom"/>
</dbReference>
<evidence type="ECO:0000256" key="3">
    <source>
        <dbReference type="ARBA" id="ARBA00006127"/>
    </source>
</evidence>
<dbReference type="GO" id="GO:0005509">
    <property type="term" value="F:calcium ion binding"/>
    <property type="evidence" value="ECO:0007669"/>
    <property type="project" value="InterPro"/>
</dbReference>
<dbReference type="GO" id="GO:0016020">
    <property type="term" value="C:membrane"/>
    <property type="evidence" value="ECO:0007669"/>
    <property type="project" value="UniProtKB-SubCell"/>
</dbReference>
<proteinExistence type="inferred from homology"/>
<keyword evidence="6 13" id="KW-0245">EGF-like domain</keyword>
<evidence type="ECO:0000256" key="14">
    <source>
        <dbReference type="SAM" id="MobiDB-lite"/>
    </source>
</evidence>
<dbReference type="FunFam" id="2.10.25.10:FF:000240">
    <property type="entry name" value="Vitamin K-dependent protein S"/>
    <property type="match status" value="3"/>
</dbReference>
<dbReference type="FunFam" id="2.10.25.10:FF:000038">
    <property type="entry name" value="Fibrillin 2"/>
    <property type="match status" value="4"/>
</dbReference>
<feature type="signal peptide" evidence="16">
    <location>
        <begin position="1"/>
        <end position="33"/>
    </location>
</feature>
<dbReference type="Pfam" id="PF12662">
    <property type="entry name" value="cEGF"/>
    <property type="match status" value="2"/>
</dbReference>
<reference evidence="20" key="1">
    <citation type="submission" date="2025-08" db="UniProtKB">
        <authorList>
            <consortium name="RefSeq"/>
        </authorList>
    </citation>
    <scope>IDENTIFICATION</scope>
    <source>
        <tissue evidence="20">Whole sample</tissue>
    </source>
</reference>
<feature type="domain" description="EGF-like" evidence="17">
    <location>
        <begin position="2051"/>
        <end position="2091"/>
    </location>
</feature>
<dbReference type="InterPro" id="IPR003886">
    <property type="entry name" value="NIDO_dom"/>
</dbReference>
<name>A0A8B8AXC9_CRAVI</name>
<dbReference type="FunFam" id="2.10.25.10:FF:000014">
    <property type="entry name" value="Latent-transforming growth factor beta-binding protein 3"/>
    <property type="match status" value="1"/>
</dbReference>
<dbReference type="Pfam" id="PF12946">
    <property type="entry name" value="EGF_MSP1_1"/>
    <property type="match status" value="1"/>
</dbReference>
<feature type="disulfide bond" evidence="13">
    <location>
        <begin position="585"/>
        <end position="602"/>
    </location>
</feature>
<evidence type="ECO:0000256" key="8">
    <source>
        <dbReference type="ARBA" id="ARBA00022737"/>
    </source>
</evidence>
<keyword evidence="7 16" id="KW-0732">Signal</keyword>
<dbReference type="SMART" id="SM00209">
    <property type="entry name" value="TSP1"/>
    <property type="match status" value="2"/>
</dbReference>
<feature type="compositionally biased region" description="Basic and acidic residues" evidence="14">
    <location>
        <begin position="2650"/>
        <end position="2667"/>
    </location>
</feature>